<feature type="coiled-coil region" evidence="1">
    <location>
        <begin position="15"/>
        <end position="49"/>
    </location>
</feature>
<reference evidence="3 4" key="1">
    <citation type="submission" date="2024-04" db="EMBL/GenBank/DDBJ databases">
        <authorList>
            <person name="Waldvogel A.-M."/>
            <person name="Schoenle A."/>
        </authorList>
    </citation>
    <scope>NUCLEOTIDE SEQUENCE [LARGE SCALE GENOMIC DNA]</scope>
</reference>
<dbReference type="Proteomes" id="UP001497482">
    <property type="component" value="Chromosome 21"/>
</dbReference>
<evidence type="ECO:0000313" key="4">
    <source>
        <dbReference type="Proteomes" id="UP001497482"/>
    </source>
</evidence>
<dbReference type="AlphaFoldDB" id="A0AAV2L9W3"/>
<proteinExistence type="predicted"/>
<evidence type="ECO:0000256" key="2">
    <source>
        <dbReference type="SAM" id="MobiDB-lite"/>
    </source>
</evidence>
<sequence length="136" mass="15708">MQREKSLRIQAEADKHEAVEIAEELFEIIEKLQKNLVELSLNTQALEAFQLVLQDITEHQKTLKKESLLEGRHHRLEERRDSSEIKKYSSTTESSMGRVRSQRLLLQPQEQTAAEGSGVLKEGHISKKLSFLHCFI</sequence>
<accession>A0AAV2L9W3</accession>
<feature type="region of interest" description="Disordered" evidence="2">
    <location>
        <begin position="74"/>
        <end position="101"/>
    </location>
</feature>
<keyword evidence="4" id="KW-1185">Reference proteome</keyword>
<organism evidence="3 4">
    <name type="scientific">Knipowitschia caucasica</name>
    <name type="common">Caucasian dwarf goby</name>
    <name type="synonym">Pomatoschistus caucasicus</name>
    <dbReference type="NCBI Taxonomy" id="637954"/>
    <lineage>
        <taxon>Eukaryota</taxon>
        <taxon>Metazoa</taxon>
        <taxon>Chordata</taxon>
        <taxon>Craniata</taxon>
        <taxon>Vertebrata</taxon>
        <taxon>Euteleostomi</taxon>
        <taxon>Actinopterygii</taxon>
        <taxon>Neopterygii</taxon>
        <taxon>Teleostei</taxon>
        <taxon>Neoteleostei</taxon>
        <taxon>Acanthomorphata</taxon>
        <taxon>Gobiaria</taxon>
        <taxon>Gobiiformes</taxon>
        <taxon>Gobioidei</taxon>
        <taxon>Gobiidae</taxon>
        <taxon>Gobiinae</taxon>
        <taxon>Knipowitschia</taxon>
    </lineage>
</organism>
<gene>
    <name evidence="3" type="ORF">KC01_LOCUS25591</name>
</gene>
<dbReference type="EMBL" id="OZ035843">
    <property type="protein sequence ID" value="CAL1597015.1"/>
    <property type="molecule type" value="Genomic_DNA"/>
</dbReference>
<evidence type="ECO:0000256" key="1">
    <source>
        <dbReference type="SAM" id="Coils"/>
    </source>
</evidence>
<feature type="compositionally biased region" description="Basic and acidic residues" evidence="2">
    <location>
        <begin position="74"/>
        <end position="87"/>
    </location>
</feature>
<protein>
    <submittedName>
        <fullName evidence="3">Uncharacterized protein</fullName>
    </submittedName>
</protein>
<evidence type="ECO:0000313" key="3">
    <source>
        <dbReference type="EMBL" id="CAL1597015.1"/>
    </source>
</evidence>
<name>A0AAV2L9W3_KNICA</name>
<keyword evidence="1" id="KW-0175">Coiled coil</keyword>